<dbReference type="EMBL" id="LUTU01000007">
    <property type="protein sequence ID" value="OAJ67773.1"/>
    <property type="molecule type" value="Genomic_DNA"/>
</dbReference>
<organism evidence="1 2">
    <name type="scientific">Gluconobacter cerinus</name>
    <dbReference type="NCBI Taxonomy" id="38307"/>
    <lineage>
        <taxon>Bacteria</taxon>
        <taxon>Pseudomonadati</taxon>
        <taxon>Pseudomonadota</taxon>
        <taxon>Alphaproteobacteria</taxon>
        <taxon>Acetobacterales</taxon>
        <taxon>Acetobacteraceae</taxon>
        <taxon>Gluconobacter</taxon>
    </lineage>
</organism>
<sequence>MSESLNEDTGDQGYLVSDLISMALRQIGIGAMGTTASAADLADGLMHLNMLLAQWQRKRWLVPNLVDRAFVSTGKSVYFVGPGGDLDIPVRPSQINAAYIRLLNGAPLSTEGEFASTDFSADFDVGSDGLNSGVQPIDHALEQIPSYEDYAGLGLKALRSWPSYFHYNPAFPLGELRPWPIPAATIWEIHLVYAEPLPAALKPTDGINLPPEYWDAIMWSLASRMAPSYGQPPDQTVVAAMKSALATIRSANTQVPTLGMPAILTPINTPFYWPGLEIQRL</sequence>
<dbReference type="RefSeq" id="WP_064274548.1">
    <property type="nucleotide sequence ID" value="NZ_LUTU01000007.1"/>
</dbReference>
<comment type="caution">
    <text evidence="1">The sequence shown here is derived from an EMBL/GenBank/DDBJ whole genome shotgun (WGS) entry which is preliminary data.</text>
</comment>
<name>A0A1B6VKM9_9PROT</name>
<accession>A0A1B6VKM9</accession>
<reference evidence="1 2" key="1">
    <citation type="submission" date="2016-03" db="EMBL/GenBank/DDBJ databases">
        <title>Draft genome sequence of Gluconobacter cerinus strain CECT 9110.</title>
        <authorList>
            <person name="Sainz F."/>
            <person name="Mas A."/>
            <person name="Torija M.J."/>
        </authorList>
    </citation>
    <scope>NUCLEOTIDE SEQUENCE [LARGE SCALE GENOMIC DNA]</scope>
    <source>
        <strain evidence="1 2">CECT 9110</strain>
    </source>
</reference>
<protein>
    <submittedName>
        <fullName evidence="1">Uncharacterized protein</fullName>
    </submittedName>
</protein>
<dbReference type="OrthoDB" id="7283662at2"/>
<gene>
    <name evidence="1" type="ORF">A0123_01815</name>
</gene>
<evidence type="ECO:0000313" key="1">
    <source>
        <dbReference type="EMBL" id="OAJ67773.1"/>
    </source>
</evidence>
<proteinExistence type="predicted"/>
<dbReference type="AlphaFoldDB" id="A0A1B6VKM9"/>
<evidence type="ECO:0000313" key="2">
    <source>
        <dbReference type="Proteomes" id="UP000077786"/>
    </source>
</evidence>
<dbReference type="InterPro" id="IPR038258">
    <property type="entry name" value="Gp4_sf"/>
</dbReference>
<dbReference type="PATRIC" id="fig|38307.3.peg.1874"/>
<dbReference type="Gene3D" id="1.10.3230.20">
    <property type="entry name" value="P22 tail accessory factor (Gp4)"/>
    <property type="match status" value="2"/>
</dbReference>
<dbReference type="Proteomes" id="UP000077786">
    <property type="component" value="Unassembled WGS sequence"/>
</dbReference>